<dbReference type="Pfam" id="PF21000">
    <property type="entry name" value="RMI1_N_N"/>
    <property type="match status" value="1"/>
</dbReference>
<name>A0AA35KZ41_9SAUR</name>
<dbReference type="InterPro" id="IPR044881">
    <property type="entry name" value="RMI1_N_N_sf"/>
</dbReference>
<dbReference type="PANTHER" id="PTHR14790:SF15">
    <property type="entry name" value="RECQ-MEDIATED GENOME INSTABILITY PROTEIN 1"/>
    <property type="match status" value="1"/>
</dbReference>
<dbReference type="GO" id="GO:0000712">
    <property type="term" value="P:resolution of meiotic recombination intermediates"/>
    <property type="evidence" value="ECO:0007669"/>
    <property type="project" value="TreeGrafter"/>
</dbReference>
<protein>
    <recommendedName>
        <fullName evidence="3">RecQ-mediated genome instability protein 1</fullName>
    </recommendedName>
</protein>
<evidence type="ECO:0000256" key="7">
    <source>
        <dbReference type="SAM" id="MobiDB-lite"/>
    </source>
</evidence>
<evidence type="ECO:0000313" key="11">
    <source>
        <dbReference type="EMBL" id="CAI5786935.1"/>
    </source>
</evidence>
<dbReference type="Proteomes" id="UP001178461">
    <property type="component" value="Chromosome 11"/>
</dbReference>
<evidence type="ECO:0000256" key="2">
    <source>
        <dbReference type="ARBA" id="ARBA00006395"/>
    </source>
</evidence>
<evidence type="ECO:0000259" key="8">
    <source>
        <dbReference type="Pfam" id="PF08585"/>
    </source>
</evidence>
<dbReference type="Gene3D" id="2.40.50.510">
    <property type="match status" value="1"/>
</dbReference>
<evidence type="ECO:0000256" key="1">
    <source>
        <dbReference type="ARBA" id="ARBA00004123"/>
    </source>
</evidence>
<dbReference type="GO" id="GO:0006260">
    <property type="term" value="P:DNA replication"/>
    <property type="evidence" value="ECO:0007669"/>
    <property type="project" value="UniProtKB-KW"/>
</dbReference>
<dbReference type="Pfam" id="PF08585">
    <property type="entry name" value="RMI1_N_C"/>
    <property type="match status" value="1"/>
</dbReference>
<comment type="function">
    <text evidence="6">Essential component of the RMI complex, a complex that plays an important role in the processing of homologous recombination intermediates to limit DNA crossover formation in cells. Promotes TOP3A binding to double Holliday junctions (DHJ) and hence stimulates TOP3A-mediated dissolution. Required for BLM phosphorylation during mitosis. Within the BLM complex, required for BLM and TOP3A stability.</text>
</comment>
<keyword evidence="5" id="KW-0539">Nucleus</keyword>
<evidence type="ECO:0000256" key="6">
    <source>
        <dbReference type="ARBA" id="ARBA00024977"/>
    </source>
</evidence>
<dbReference type="InterPro" id="IPR013894">
    <property type="entry name" value="RMI1_OB"/>
</dbReference>
<feature type="compositionally biased region" description="Basic residues" evidence="7">
    <location>
        <begin position="41"/>
        <end position="54"/>
    </location>
</feature>
<comment type="subcellular location">
    <subcellularLocation>
        <location evidence="1">Nucleus</location>
    </subcellularLocation>
</comment>
<evidence type="ECO:0000313" key="12">
    <source>
        <dbReference type="Proteomes" id="UP001178461"/>
    </source>
</evidence>
<dbReference type="InterPro" id="IPR049363">
    <property type="entry name" value="RMI1_N"/>
</dbReference>
<comment type="similarity">
    <text evidence="2">Belongs to the RMI1 family.</text>
</comment>
<evidence type="ECO:0000256" key="5">
    <source>
        <dbReference type="ARBA" id="ARBA00023242"/>
    </source>
</evidence>
<dbReference type="Gene3D" id="1.10.8.1020">
    <property type="entry name" value="RecQ-mediated genome instability protein 1, N-terminal domain"/>
    <property type="match status" value="1"/>
</dbReference>
<organism evidence="11 12">
    <name type="scientific">Podarcis lilfordi</name>
    <name type="common">Lilford's wall lizard</name>
    <dbReference type="NCBI Taxonomy" id="74358"/>
    <lineage>
        <taxon>Eukaryota</taxon>
        <taxon>Metazoa</taxon>
        <taxon>Chordata</taxon>
        <taxon>Craniata</taxon>
        <taxon>Vertebrata</taxon>
        <taxon>Euteleostomi</taxon>
        <taxon>Lepidosauria</taxon>
        <taxon>Squamata</taxon>
        <taxon>Bifurcata</taxon>
        <taxon>Unidentata</taxon>
        <taxon>Episquamata</taxon>
        <taxon>Laterata</taxon>
        <taxon>Lacertibaenia</taxon>
        <taxon>Lacertidae</taxon>
        <taxon>Podarcis</taxon>
    </lineage>
</organism>
<evidence type="ECO:0000259" key="9">
    <source>
        <dbReference type="Pfam" id="PF16099"/>
    </source>
</evidence>
<accession>A0AA35KZ41</accession>
<dbReference type="FunFam" id="1.10.8.1020:FF:000001">
    <property type="entry name" value="RecQ-mediated genome instability protein 1"/>
    <property type="match status" value="1"/>
</dbReference>
<dbReference type="InterPro" id="IPR042470">
    <property type="entry name" value="RMI1_N_C_sf"/>
</dbReference>
<reference evidence="11" key="1">
    <citation type="submission" date="2022-12" db="EMBL/GenBank/DDBJ databases">
        <authorList>
            <person name="Alioto T."/>
            <person name="Alioto T."/>
            <person name="Gomez Garrido J."/>
        </authorList>
    </citation>
    <scope>NUCLEOTIDE SEQUENCE</scope>
</reference>
<gene>
    <name evidence="11" type="ORF">PODLI_1B026621</name>
</gene>
<evidence type="ECO:0000256" key="3">
    <source>
        <dbReference type="ARBA" id="ARBA00018987"/>
    </source>
</evidence>
<dbReference type="Pfam" id="PF16099">
    <property type="entry name" value="RMI1_C"/>
    <property type="match status" value="1"/>
</dbReference>
<dbReference type="Gene3D" id="2.40.50.770">
    <property type="entry name" value="RecQ-mediated genome instability protein Rmi1, C-terminal domain"/>
    <property type="match status" value="1"/>
</dbReference>
<sequence length="751" mass="82365">MAALKSSFGCNGDHELRGGAGSGRSNATRRRPRAKGPPARQGRHTKEARRRLASFKREKPTGSAGAAGLRQGKETPPAASPPIAAAMISAAAAAAAKPGELCFLAPPPFPRAAADAVALSGRRHPSGRTSREPGKFALALKTKAGEGGGLPRTRVWRQDASRALLTALAVFLSPQKKMTASGLAARVETWLSSTWHVKVPAPWLEACIDWIQQENGSGSLAQASINKQVFEQWLLTDLRDLEYPVLPDCISNNPKGELNSFYSIQIDSLVDVSQPAYSQLQKIRKKNTVNEEITANTQGTLRPWEAKPTRMLMLQLTDGIHDIQGMEYQPIPVLHSNLPPGTKVMIQGKVAYRLGVLLLKPENVRLLGGEVDSLVEENSEERVLARLIREEDRNPNAEKSNAAECDISIPVDDVGPSDEELLASLGGNEELMINEAPFESRCSTRSTRLNSTTSLLPTTESGLQQDPAAFIAENEEQSIPVLGNMEGDFDEFPLEDDLLLEEEIMQEQIQVLNRSPSINSYLIKEGESGETIVCDIHEESTGDFLIKHNAQRTKNIEGRFGNMMVQEKNNERPSNNSNSRLTDINVELQQYPQPEQTCRIQNKCHKVDLNALPFTYLSVLLSNKPKAITTLKIRAFIVTLTRNLTSSGGFSSLSAKISDGTAYLEVDFADEILTSLIGFSAPEMKQLKKDPVLGPRIKEGLQNCQRALIDLCCLMTIKFNPSQTKATVIVLQDINANDFSNLKERLNTCCI</sequence>
<dbReference type="AlphaFoldDB" id="A0AA35KZ41"/>
<feature type="domain" description="RecQ mediated genome instability protein 1 OB-fold" evidence="8">
    <location>
        <begin position="246"/>
        <end position="382"/>
    </location>
</feature>
<evidence type="ECO:0000259" key="10">
    <source>
        <dbReference type="Pfam" id="PF21000"/>
    </source>
</evidence>
<dbReference type="GO" id="GO:0000724">
    <property type="term" value="P:double-strand break repair via homologous recombination"/>
    <property type="evidence" value="ECO:0007669"/>
    <property type="project" value="TreeGrafter"/>
</dbReference>
<feature type="domain" description="RecQ-mediated genome instability protein 1 C-terminal OB-fold" evidence="9">
    <location>
        <begin position="613"/>
        <end position="746"/>
    </location>
</feature>
<dbReference type="PANTHER" id="PTHR14790">
    <property type="entry name" value="RECQ-MEDIATED GENOME INSTABILITY PROTEIN 1 RMI1"/>
    <property type="match status" value="1"/>
</dbReference>
<feature type="domain" description="RMI1 N-terminal" evidence="10">
    <location>
        <begin position="191"/>
        <end position="240"/>
    </location>
</feature>
<dbReference type="SMART" id="SM01161">
    <property type="entry name" value="DUF1767"/>
    <property type="match status" value="1"/>
</dbReference>
<feature type="region of interest" description="Disordered" evidence="7">
    <location>
        <begin position="1"/>
        <end position="80"/>
    </location>
</feature>
<dbReference type="FunFam" id="2.40.50.770:FF:000002">
    <property type="entry name" value="recQ-mediated genome instability protein 1"/>
    <property type="match status" value="1"/>
</dbReference>
<keyword evidence="12" id="KW-1185">Reference proteome</keyword>
<keyword evidence="4" id="KW-0235">DNA replication</keyword>
<dbReference type="EMBL" id="OX395136">
    <property type="protein sequence ID" value="CAI5786935.1"/>
    <property type="molecule type" value="Genomic_DNA"/>
</dbReference>
<dbReference type="GO" id="GO:0031422">
    <property type="term" value="C:RecQ family helicase-topoisomerase III complex"/>
    <property type="evidence" value="ECO:0007669"/>
    <property type="project" value="TreeGrafter"/>
</dbReference>
<proteinExistence type="inferred from homology"/>
<dbReference type="GO" id="GO:0016604">
    <property type="term" value="C:nuclear body"/>
    <property type="evidence" value="ECO:0007669"/>
    <property type="project" value="TreeGrafter"/>
</dbReference>
<dbReference type="InterPro" id="IPR032199">
    <property type="entry name" value="RMI1_C"/>
</dbReference>
<dbReference type="GO" id="GO:0000166">
    <property type="term" value="F:nucleotide binding"/>
    <property type="evidence" value="ECO:0007669"/>
    <property type="project" value="InterPro"/>
</dbReference>
<evidence type="ECO:0000256" key="4">
    <source>
        <dbReference type="ARBA" id="ARBA00022705"/>
    </source>
</evidence>